<evidence type="ECO:0000256" key="3">
    <source>
        <dbReference type="SAM" id="Phobius"/>
    </source>
</evidence>
<keyword evidence="3" id="KW-0812">Transmembrane</keyword>
<keyword evidence="9" id="KW-1185">Reference proteome</keyword>
<sequence length="462" mass="49505">MNPASSPSPVQPVPRRKKSRSLWWIVGAAIVVIGIVAIAVAKRGKGDAGVPVTTEKAVVKTITQLVTATGKVQPEIEVKISPEVGGEIIAIPFKEGARVKKGDVLVKIKPDYYQAFADQQQAALVGANAMAVQTNAQLVKAKADFERSADLYKKKLISDSDYTVAQTALDVAQANVDNAEAQILITQGVVKQAQDQLSKTTIYSPMNGTISSLTSEVGERVIGGGQFAGTEIMRVAELSNMEVRVKVNENDIVNVKINDHANIQIDAYPGRRFSGVVKEISNSALNAGGGGSGSSSQAAATVSDEVTNFLVKIRIADRDVQLRPGMSATADIETQTARDVVAVPIQSVTVRAEGGLTSDELQQKRAKDAQEKSGNALEVKDEKDEARRNRDKLERVVFIREGDHVKMRKVETGIADNTDIEVKSGVKAGEEVVSGTYAAISRKLKDGTKVHIEKAKKNPETK</sequence>
<dbReference type="AlphaFoldDB" id="A0A8F9TW57"/>
<dbReference type="EMBL" id="CP080507">
    <property type="protein sequence ID" value="QYM79408.1"/>
    <property type="molecule type" value="Genomic_DNA"/>
</dbReference>
<dbReference type="RefSeq" id="WP_220163237.1">
    <property type="nucleotide sequence ID" value="NZ_CP080507.1"/>
</dbReference>
<accession>A0A8F9TW57</accession>
<dbReference type="Pfam" id="PF25876">
    <property type="entry name" value="HH_MFP_RND"/>
    <property type="match status" value="1"/>
</dbReference>
<feature type="domain" description="Multidrug resistance protein MdtA-like barrel-sandwich hybrid" evidence="5">
    <location>
        <begin position="78"/>
        <end position="225"/>
    </location>
</feature>
<evidence type="ECO:0000313" key="9">
    <source>
        <dbReference type="Proteomes" id="UP000825051"/>
    </source>
</evidence>
<dbReference type="Pfam" id="PF25975">
    <property type="entry name" value="CzcB_C"/>
    <property type="match status" value="1"/>
</dbReference>
<evidence type="ECO:0000256" key="1">
    <source>
        <dbReference type="ARBA" id="ARBA00009477"/>
    </source>
</evidence>
<comment type="similarity">
    <text evidence="1">Belongs to the membrane fusion protein (MFP) (TC 8.A.1) family.</text>
</comment>
<dbReference type="Gene3D" id="1.10.287.470">
    <property type="entry name" value="Helix hairpin bin"/>
    <property type="match status" value="1"/>
</dbReference>
<dbReference type="InterPro" id="IPR058636">
    <property type="entry name" value="Beta-barrel_YknX"/>
</dbReference>
<dbReference type="InterPro" id="IPR058624">
    <property type="entry name" value="MdtA-like_HH"/>
</dbReference>
<dbReference type="Proteomes" id="UP000825051">
    <property type="component" value="Chromosome"/>
</dbReference>
<dbReference type="Pfam" id="PF25917">
    <property type="entry name" value="BSH_RND"/>
    <property type="match status" value="1"/>
</dbReference>
<dbReference type="InterPro" id="IPR006143">
    <property type="entry name" value="RND_pump_MFP"/>
</dbReference>
<evidence type="ECO:0000259" key="5">
    <source>
        <dbReference type="Pfam" id="PF25917"/>
    </source>
</evidence>
<feature type="domain" description="Multidrug resistance protein MdtA-like alpha-helical hairpin" evidence="4">
    <location>
        <begin position="127"/>
        <end position="198"/>
    </location>
</feature>
<dbReference type="PANTHER" id="PTHR30469:SF33">
    <property type="entry name" value="SLR1207 PROTEIN"/>
    <property type="match status" value="1"/>
</dbReference>
<keyword evidence="3" id="KW-0472">Membrane</keyword>
<evidence type="ECO:0000259" key="4">
    <source>
        <dbReference type="Pfam" id="PF25876"/>
    </source>
</evidence>
<feature type="region of interest" description="Disordered" evidence="2">
    <location>
        <begin position="366"/>
        <end position="386"/>
    </location>
</feature>
<evidence type="ECO:0000259" key="6">
    <source>
        <dbReference type="Pfam" id="PF25975"/>
    </source>
</evidence>
<dbReference type="PANTHER" id="PTHR30469">
    <property type="entry name" value="MULTIDRUG RESISTANCE PROTEIN MDTA"/>
    <property type="match status" value="1"/>
</dbReference>
<dbReference type="Gene3D" id="2.40.30.170">
    <property type="match status" value="1"/>
</dbReference>
<dbReference type="InterPro" id="IPR058649">
    <property type="entry name" value="CzcB_C"/>
</dbReference>
<name>A0A8F9TW57_9BACT</name>
<dbReference type="SUPFAM" id="SSF111369">
    <property type="entry name" value="HlyD-like secretion proteins"/>
    <property type="match status" value="1"/>
</dbReference>
<dbReference type="GO" id="GO:0015562">
    <property type="term" value="F:efflux transmembrane transporter activity"/>
    <property type="evidence" value="ECO:0007669"/>
    <property type="project" value="TreeGrafter"/>
</dbReference>
<dbReference type="NCBIfam" id="TIGR01730">
    <property type="entry name" value="RND_mfp"/>
    <property type="match status" value="1"/>
</dbReference>
<gene>
    <name evidence="8" type="ORF">K0B96_01965</name>
</gene>
<keyword evidence="3" id="KW-1133">Transmembrane helix</keyword>
<feature type="domain" description="CzcB-like C-terminal circularly permuted SH3-like" evidence="6">
    <location>
        <begin position="395"/>
        <end position="434"/>
    </location>
</feature>
<evidence type="ECO:0000259" key="7">
    <source>
        <dbReference type="Pfam" id="PF25990"/>
    </source>
</evidence>
<dbReference type="Gene3D" id="2.40.420.20">
    <property type="match status" value="1"/>
</dbReference>
<organism evidence="8 9">
    <name type="scientific">Horticoccus luteus</name>
    <dbReference type="NCBI Taxonomy" id="2862869"/>
    <lineage>
        <taxon>Bacteria</taxon>
        <taxon>Pseudomonadati</taxon>
        <taxon>Verrucomicrobiota</taxon>
        <taxon>Opitutia</taxon>
        <taxon>Opitutales</taxon>
        <taxon>Opitutaceae</taxon>
        <taxon>Horticoccus</taxon>
    </lineage>
</organism>
<protein>
    <submittedName>
        <fullName evidence="8">Efflux RND transporter periplasmic adaptor subunit</fullName>
    </submittedName>
</protein>
<proteinExistence type="inferred from homology"/>
<dbReference type="Pfam" id="PF25990">
    <property type="entry name" value="Beta-barrel_YknX"/>
    <property type="match status" value="1"/>
</dbReference>
<dbReference type="InterPro" id="IPR058625">
    <property type="entry name" value="MdtA-like_BSH"/>
</dbReference>
<feature type="transmembrane region" description="Helical" evidence="3">
    <location>
        <begin position="21"/>
        <end position="41"/>
    </location>
</feature>
<evidence type="ECO:0000313" key="8">
    <source>
        <dbReference type="EMBL" id="QYM79408.1"/>
    </source>
</evidence>
<dbReference type="Gene3D" id="2.40.50.100">
    <property type="match status" value="1"/>
</dbReference>
<dbReference type="KEGG" id="ole:K0B96_01965"/>
<dbReference type="GO" id="GO:1990281">
    <property type="term" value="C:efflux pump complex"/>
    <property type="evidence" value="ECO:0007669"/>
    <property type="project" value="TreeGrafter"/>
</dbReference>
<evidence type="ECO:0000256" key="2">
    <source>
        <dbReference type="SAM" id="MobiDB-lite"/>
    </source>
</evidence>
<reference evidence="8" key="1">
    <citation type="submission" date="2021-08" db="EMBL/GenBank/DDBJ databases">
        <title>Genome of a novel bacterium of the phylum Verrucomicrobia, Oleiharenicola sp. KSB-15.</title>
        <authorList>
            <person name="Chung J.-H."/>
            <person name="Ahn J.-H."/>
            <person name="Yoon Y."/>
            <person name="Kim D.-Y."/>
            <person name="An S.-H."/>
            <person name="Park I."/>
            <person name="Yeon J."/>
        </authorList>
    </citation>
    <scope>NUCLEOTIDE SEQUENCE</scope>
    <source>
        <strain evidence="8">KSB-15</strain>
    </source>
</reference>
<feature type="domain" description="YknX-like beta-barrel" evidence="7">
    <location>
        <begin position="241"/>
        <end position="332"/>
    </location>
</feature>